<dbReference type="RefSeq" id="XP_001228727.1">
    <property type="nucleotide sequence ID" value="XM_001228726.1"/>
</dbReference>
<proteinExistence type="predicted"/>
<gene>
    <name evidence="1" type="ORF">CHGG_02211</name>
</gene>
<protein>
    <submittedName>
        <fullName evidence="1">Uncharacterized protein</fullName>
    </submittedName>
</protein>
<evidence type="ECO:0000313" key="1">
    <source>
        <dbReference type="EMBL" id="EAQ90276.1"/>
    </source>
</evidence>
<name>Q2HC43_CHAGB</name>
<accession>Q2HC43</accession>
<evidence type="ECO:0000313" key="2">
    <source>
        <dbReference type="Proteomes" id="UP000001056"/>
    </source>
</evidence>
<dbReference type="OrthoDB" id="10671914at2759"/>
<dbReference type="AlphaFoldDB" id="Q2HC43"/>
<dbReference type="Proteomes" id="UP000001056">
    <property type="component" value="Unassembled WGS sequence"/>
</dbReference>
<dbReference type="InParanoid" id="Q2HC43"/>
<dbReference type="HOGENOM" id="CLU_2722005_0_0_1"/>
<organism evidence="1 2">
    <name type="scientific">Chaetomium globosum (strain ATCC 6205 / CBS 148.51 / DSM 1962 / NBRC 6347 / NRRL 1970)</name>
    <name type="common">Soil fungus</name>
    <dbReference type="NCBI Taxonomy" id="306901"/>
    <lineage>
        <taxon>Eukaryota</taxon>
        <taxon>Fungi</taxon>
        <taxon>Dikarya</taxon>
        <taxon>Ascomycota</taxon>
        <taxon>Pezizomycotina</taxon>
        <taxon>Sordariomycetes</taxon>
        <taxon>Sordariomycetidae</taxon>
        <taxon>Sordariales</taxon>
        <taxon>Chaetomiaceae</taxon>
        <taxon>Chaetomium</taxon>
    </lineage>
</organism>
<reference evidence="2" key="1">
    <citation type="journal article" date="2015" name="Genome Announc.">
        <title>Draft genome sequence of the cellulolytic fungus Chaetomium globosum.</title>
        <authorList>
            <person name="Cuomo C.A."/>
            <person name="Untereiner W.A."/>
            <person name="Ma L.-J."/>
            <person name="Grabherr M."/>
            <person name="Birren B.W."/>
        </authorList>
    </citation>
    <scope>NUCLEOTIDE SEQUENCE [LARGE SCALE GENOMIC DNA]</scope>
    <source>
        <strain evidence="2">ATCC 6205 / CBS 148.51 / DSM 1962 / NBRC 6347 / NRRL 1970</strain>
    </source>
</reference>
<sequence>MTMPEGEAAKVLGIAAAGAGGAISPQLEHVDASEMMESRDALLQAIRDIDVRLAKLEVADSGSADYIIARRI</sequence>
<dbReference type="GeneID" id="4389501"/>
<dbReference type="VEuPathDB" id="FungiDB:CHGG_02211"/>
<keyword evidence="2" id="KW-1185">Reference proteome</keyword>
<dbReference type="EMBL" id="CH408030">
    <property type="protein sequence ID" value="EAQ90276.1"/>
    <property type="molecule type" value="Genomic_DNA"/>
</dbReference>